<dbReference type="SUPFAM" id="SSF53474">
    <property type="entry name" value="alpha/beta-Hydrolases"/>
    <property type="match status" value="1"/>
</dbReference>
<keyword evidence="4" id="KW-1185">Reference proteome</keyword>
<evidence type="ECO:0000313" key="3">
    <source>
        <dbReference type="EMBL" id="MBH9576106.1"/>
    </source>
</evidence>
<dbReference type="PANTHER" id="PTHR22946">
    <property type="entry name" value="DIENELACTONE HYDROLASE DOMAIN-CONTAINING PROTEIN-RELATED"/>
    <property type="match status" value="1"/>
</dbReference>
<dbReference type="InterPro" id="IPR050261">
    <property type="entry name" value="FrsA_esterase"/>
</dbReference>
<dbReference type="Pfam" id="PF01738">
    <property type="entry name" value="DLH"/>
    <property type="match status" value="1"/>
</dbReference>
<dbReference type="AlphaFoldDB" id="A0A931NFH6"/>
<comment type="caution">
    <text evidence="3">The sequence shown here is derived from an EMBL/GenBank/DDBJ whole genome shotgun (WGS) entry which is preliminary data.</text>
</comment>
<keyword evidence="1 3" id="KW-0378">Hydrolase</keyword>
<evidence type="ECO:0000256" key="1">
    <source>
        <dbReference type="ARBA" id="ARBA00022801"/>
    </source>
</evidence>
<gene>
    <name evidence="3" type="ORF">I7X39_04220</name>
</gene>
<dbReference type="Gene3D" id="3.40.50.1820">
    <property type="entry name" value="alpha/beta hydrolase"/>
    <property type="match status" value="1"/>
</dbReference>
<sequence length="277" mass="29581">MLALAGATQAEPLQIPVRAGQPALQAHWYPLPGPQPQPAVLALHGCGGLYQRDGKTLDARYPEYRQFLAALGVQLLLTDSWGSRGLGPQCSTRYAERKVSVAERRQDALAALEWLRQQPGVDPARIALIGWSNGGTTGLTVIDSKRSPKAPPLAAAALYYPGCAKLMQNGAPAMPVLLQLGAADDWTPAAPCEQLAARWQSEGAAVQRISYAGAFHGFDSTRPVRLRTDVPNGVNPQGVHQGGDAAARAASFEALRLFLTQHLKLDEARHHPPAASQ</sequence>
<dbReference type="EMBL" id="JAEDAK010000002">
    <property type="protein sequence ID" value="MBH9576106.1"/>
    <property type="molecule type" value="Genomic_DNA"/>
</dbReference>
<protein>
    <submittedName>
        <fullName evidence="3">Dienelactone hydrolase family protein</fullName>
    </submittedName>
</protein>
<dbReference type="Proteomes" id="UP000613266">
    <property type="component" value="Unassembled WGS sequence"/>
</dbReference>
<dbReference type="InterPro" id="IPR002925">
    <property type="entry name" value="Dienelactn_hydro"/>
</dbReference>
<evidence type="ECO:0000259" key="2">
    <source>
        <dbReference type="Pfam" id="PF01738"/>
    </source>
</evidence>
<dbReference type="GO" id="GO:0052689">
    <property type="term" value="F:carboxylic ester hydrolase activity"/>
    <property type="evidence" value="ECO:0007669"/>
    <property type="project" value="UniProtKB-ARBA"/>
</dbReference>
<dbReference type="PANTHER" id="PTHR22946:SF9">
    <property type="entry name" value="POLYKETIDE TRANSFERASE AF380"/>
    <property type="match status" value="1"/>
</dbReference>
<feature type="domain" description="Dienelactone hydrolase" evidence="2">
    <location>
        <begin position="99"/>
        <end position="260"/>
    </location>
</feature>
<reference evidence="3" key="1">
    <citation type="submission" date="2020-12" db="EMBL/GenBank/DDBJ databases">
        <title>The genome sequence of Inhella sp. 1Y17.</title>
        <authorList>
            <person name="Liu Y."/>
        </authorList>
    </citation>
    <scope>NUCLEOTIDE SEQUENCE</scope>
    <source>
        <strain evidence="3">1Y17</strain>
    </source>
</reference>
<accession>A0A931NFH6</accession>
<evidence type="ECO:0000313" key="4">
    <source>
        <dbReference type="Proteomes" id="UP000613266"/>
    </source>
</evidence>
<name>A0A931NFH6_9BURK</name>
<organism evidence="3 4">
    <name type="scientific">Inhella proteolytica</name>
    <dbReference type="NCBI Taxonomy" id="2795029"/>
    <lineage>
        <taxon>Bacteria</taxon>
        <taxon>Pseudomonadati</taxon>
        <taxon>Pseudomonadota</taxon>
        <taxon>Betaproteobacteria</taxon>
        <taxon>Burkholderiales</taxon>
        <taxon>Sphaerotilaceae</taxon>
        <taxon>Inhella</taxon>
    </lineage>
</organism>
<dbReference type="InterPro" id="IPR029058">
    <property type="entry name" value="AB_hydrolase_fold"/>
</dbReference>
<proteinExistence type="predicted"/>